<evidence type="ECO:0000256" key="1">
    <source>
        <dbReference type="SAM" id="MobiDB-lite"/>
    </source>
</evidence>
<dbReference type="EMBL" id="UZAJ01015635">
    <property type="protein sequence ID" value="VDO73972.1"/>
    <property type="molecule type" value="Genomic_DNA"/>
</dbReference>
<sequence length="81" mass="9586">MAKVHAIQSMEEDDEDLELVMDSYDEKDEKKDDISESRNAENGGIKRRLSRFSRKILHDNPYRPESVYLEANYQEDSKFET</sequence>
<protein>
    <submittedName>
        <fullName evidence="4">SPT6_acidic domain-containing protein</fullName>
    </submittedName>
</protein>
<feature type="region of interest" description="Disordered" evidence="1">
    <location>
        <begin position="1"/>
        <end position="45"/>
    </location>
</feature>
<dbReference type="Proteomes" id="UP000267606">
    <property type="component" value="Unassembled WGS sequence"/>
</dbReference>
<feature type="compositionally biased region" description="Acidic residues" evidence="1">
    <location>
        <begin position="10"/>
        <end position="26"/>
    </location>
</feature>
<accession>A0A183HUF4</accession>
<feature type="compositionally biased region" description="Basic and acidic residues" evidence="1">
    <location>
        <begin position="27"/>
        <end position="39"/>
    </location>
</feature>
<reference evidence="2 3" key="2">
    <citation type="submission" date="2018-11" db="EMBL/GenBank/DDBJ databases">
        <authorList>
            <consortium name="Pathogen Informatics"/>
        </authorList>
    </citation>
    <scope>NUCLEOTIDE SEQUENCE [LARGE SCALE GENOMIC DNA]</scope>
</reference>
<dbReference type="WBParaSite" id="OFLC_0001111601-mRNA-1">
    <property type="protein sequence ID" value="OFLC_0001111601-mRNA-1"/>
    <property type="gene ID" value="OFLC_0001111601"/>
</dbReference>
<proteinExistence type="predicted"/>
<reference evidence="4" key="1">
    <citation type="submission" date="2016-06" db="UniProtKB">
        <authorList>
            <consortium name="WormBaseParasite"/>
        </authorList>
    </citation>
    <scope>IDENTIFICATION</scope>
</reference>
<evidence type="ECO:0000313" key="3">
    <source>
        <dbReference type="Proteomes" id="UP000267606"/>
    </source>
</evidence>
<name>A0A183HUF4_9BILA</name>
<organism evidence="4">
    <name type="scientific">Onchocerca flexuosa</name>
    <dbReference type="NCBI Taxonomy" id="387005"/>
    <lineage>
        <taxon>Eukaryota</taxon>
        <taxon>Metazoa</taxon>
        <taxon>Ecdysozoa</taxon>
        <taxon>Nematoda</taxon>
        <taxon>Chromadorea</taxon>
        <taxon>Rhabditida</taxon>
        <taxon>Spirurina</taxon>
        <taxon>Spiruromorpha</taxon>
        <taxon>Filarioidea</taxon>
        <taxon>Onchocercidae</taxon>
        <taxon>Onchocerca</taxon>
    </lineage>
</organism>
<keyword evidence="3" id="KW-1185">Reference proteome</keyword>
<gene>
    <name evidence="2" type="ORF">OFLC_LOCUS11114</name>
</gene>
<evidence type="ECO:0000313" key="4">
    <source>
        <dbReference type="WBParaSite" id="OFLC_0001111601-mRNA-1"/>
    </source>
</evidence>
<evidence type="ECO:0000313" key="2">
    <source>
        <dbReference type="EMBL" id="VDO73972.1"/>
    </source>
</evidence>
<dbReference type="AlphaFoldDB" id="A0A183HUF4"/>